<dbReference type="Proteomes" id="UP001142489">
    <property type="component" value="Unassembled WGS sequence"/>
</dbReference>
<dbReference type="SUPFAM" id="SSF58113">
    <property type="entry name" value="Apolipoprotein A-I"/>
    <property type="match status" value="1"/>
</dbReference>
<evidence type="ECO:0000313" key="3">
    <source>
        <dbReference type="Proteomes" id="UP001142489"/>
    </source>
</evidence>
<dbReference type="GO" id="GO:0042157">
    <property type="term" value="P:lipoprotein metabolic process"/>
    <property type="evidence" value="ECO:0007669"/>
    <property type="project" value="InterPro"/>
</dbReference>
<dbReference type="GO" id="GO:0008289">
    <property type="term" value="F:lipid binding"/>
    <property type="evidence" value="ECO:0007669"/>
    <property type="project" value="InterPro"/>
</dbReference>
<dbReference type="GO" id="GO:0005576">
    <property type="term" value="C:extracellular region"/>
    <property type="evidence" value="ECO:0007669"/>
    <property type="project" value="InterPro"/>
</dbReference>
<feature type="signal peptide" evidence="1">
    <location>
        <begin position="1"/>
        <end position="23"/>
    </location>
</feature>
<accession>A0A9Q0XBN2</accession>
<evidence type="ECO:0000256" key="1">
    <source>
        <dbReference type="SAM" id="SignalP"/>
    </source>
</evidence>
<comment type="caution">
    <text evidence="2">The sequence shown here is derived from an EMBL/GenBank/DDBJ whole genome shotgun (WGS) entry which is preliminary data.</text>
</comment>
<dbReference type="EMBL" id="JAPFRF010000019">
    <property type="protein sequence ID" value="KAJ7307393.1"/>
    <property type="molecule type" value="Genomic_DNA"/>
</dbReference>
<dbReference type="Gene3D" id="6.10.250.100">
    <property type="match status" value="1"/>
</dbReference>
<gene>
    <name evidence="2" type="ORF">JRQ81_009409</name>
</gene>
<proteinExistence type="predicted"/>
<name>A0A9Q0XBN2_9SAUR</name>
<dbReference type="AlphaFoldDB" id="A0A9Q0XBN2"/>
<sequence length="148" mass="16478">MKGLLPAILLLGVCCLEGAVVEARPQGEEQTRTADIGAALQEYTKTLTQYFNTEMVDQLRTHAQTFADQFQSNLKPLTDQMSESFTHLLQTMKESVMKSTTAKKKKKKKPWLEQADGFRNLSGGNKGKADLVLHLWGECCLFLLVSGI</sequence>
<evidence type="ECO:0000313" key="2">
    <source>
        <dbReference type="EMBL" id="KAJ7307393.1"/>
    </source>
</evidence>
<organism evidence="2 3">
    <name type="scientific">Phrynocephalus forsythii</name>
    <dbReference type="NCBI Taxonomy" id="171643"/>
    <lineage>
        <taxon>Eukaryota</taxon>
        <taxon>Metazoa</taxon>
        <taxon>Chordata</taxon>
        <taxon>Craniata</taxon>
        <taxon>Vertebrata</taxon>
        <taxon>Euteleostomi</taxon>
        <taxon>Lepidosauria</taxon>
        <taxon>Squamata</taxon>
        <taxon>Bifurcata</taxon>
        <taxon>Unidentata</taxon>
        <taxon>Episquamata</taxon>
        <taxon>Toxicofera</taxon>
        <taxon>Iguania</taxon>
        <taxon>Acrodonta</taxon>
        <taxon>Agamidae</taxon>
        <taxon>Agaminae</taxon>
        <taxon>Phrynocephalus</taxon>
    </lineage>
</organism>
<dbReference type="Pfam" id="PF04711">
    <property type="entry name" value="ApoA-II"/>
    <property type="match status" value="1"/>
</dbReference>
<protein>
    <recommendedName>
        <fullName evidence="4">Apolipoprotein A-II</fullName>
    </recommendedName>
</protein>
<feature type="chain" id="PRO_5040452064" description="Apolipoprotein A-II" evidence="1">
    <location>
        <begin position="24"/>
        <end position="148"/>
    </location>
</feature>
<dbReference type="GO" id="GO:0006869">
    <property type="term" value="P:lipid transport"/>
    <property type="evidence" value="ECO:0007669"/>
    <property type="project" value="InterPro"/>
</dbReference>
<keyword evidence="3" id="KW-1185">Reference proteome</keyword>
<dbReference type="OrthoDB" id="9450770at2759"/>
<dbReference type="InterPro" id="IPR006801">
    <property type="entry name" value="ApoA-II"/>
</dbReference>
<evidence type="ECO:0008006" key="4">
    <source>
        <dbReference type="Google" id="ProtNLM"/>
    </source>
</evidence>
<reference evidence="2" key="1">
    <citation type="journal article" date="2023" name="DNA Res.">
        <title>Chromosome-level genome assembly of Phrynocephalus forsythii using third-generation DNA sequencing and Hi-C analysis.</title>
        <authorList>
            <person name="Qi Y."/>
            <person name="Zhao W."/>
            <person name="Zhao Y."/>
            <person name="Niu C."/>
            <person name="Cao S."/>
            <person name="Zhang Y."/>
        </authorList>
    </citation>
    <scope>NUCLEOTIDE SEQUENCE</scope>
    <source>
        <tissue evidence="2">Muscle</tissue>
    </source>
</reference>
<keyword evidence="1" id="KW-0732">Signal</keyword>